<keyword evidence="3" id="KW-1185">Reference proteome</keyword>
<dbReference type="InterPro" id="IPR006461">
    <property type="entry name" value="PLAC_motif_containing"/>
</dbReference>
<reference evidence="2" key="2">
    <citation type="submission" date="2025-09" db="UniProtKB">
        <authorList>
            <consortium name="Ensembl"/>
        </authorList>
    </citation>
    <scope>IDENTIFICATION</scope>
</reference>
<dbReference type="PANTHER" id="PTHR15907">
    <property type="entry name" value="DUF614 FAMILY PROTEIN-RELATED"/>
    <property type="match status" value="1"/>
</dbReference>
<organism evidence="2 3">
    <name type="scientific">Paramormyrops kingsleyae</name>
    <dbReference type="NCBI Taxonomy" id="1676925"/>
    <lineage>
        <taxon>Eukaryota</taxon>
        <taxon>Metazoa</taxon>
        <taxon>Chordata</taxon>
        <taxon>Craniata</taxon>
        <taxon>Vertebrata</taxon>
        <taxon>Euteleostomi</taxon>
        <taxon>Actinopterygii</taxon>
        <taxon>Neopterygii</taxon>
        <taxon>Teleostei</taxon>
        <taxon>Osteoglossocephala</taxon>
        <taxon>Osteoglossomorpha</taxon>
        <taxon>Osteoglossiformes</taxon>
        <taxon>Mormyridae</taxon>
        <taxon>Paramormyrops</taxon>
    </lineage>
</organism>
<sequence>MEYQANVMTSQPQVTITSYTMTSQSSEWSSNLCDCCQDCGIGLCGAFIPCVLGCKVAEDHGETCCLVFLPGALVALRTSIRDKYRISGSICGDWVVMSCVPLCGLCQMAREQRMRS</sequence>
<reference evidence="2" key="1">
    <citation type="submission" date="2025-08" db="UniProtKB">
        <authorList>
            <consortium name="Ensembl"/>
        </authorList>
    </citation>
    <scope>IDENTIFICATION</scope>
</reference>
<dbReference type="Ensembl" id="ENSPKIT00000027173.1">
    <property type="protein sequence ID" value="ENSPKIP00000003213.1"/>
    <property type="gene ID" value="ENSPKIG00000020812.1"/>
</dbReference>
<dbReference type="GeneTree" id="ENSGT00940000161202"/>
<dbReference type="Proteomes" id="UP000261540">
    <property type="component" value="Unplaced"/>
</dbReference>
<comment type="similarity">
    <text evidence="1">Belongs to the cornifelin family.</text>
</comment>
<evidence type="ECO:0000313" key="2">
    <source>
        <dbReference type="Ensembl" id="ENSPKIP00000003213.1"/>
    </source>
</evidence>
<protein>
    <submittedName>
        <fullName evidence="2">Cornifelin</fullName>
    </submittedName>
</protein>
<proteinExistence type="inferred from homology"/>
<accession>A0A3B3QAL0</accession>
<dbReference type="AlphaFoldDB" id="A0A3B3QAL0"/>
<name>A0A3B3QAL0_9TELE</name>
<dbReference type="Pfam" id="PF04749">
    <property type="entry name" value="PLAC8"/>
    <property type="match status" value="1"/>
</dbReference>
<dbReference type="NCBIfam" id="TIGR01571">
    <property type="entry name" value="A_thal_Cys_rich"/>
    <property type="match status" value="1"/>
</dbReference>
<evidence type="ECO:0000256" key="1">
    <source>
        <dbReference type="ARBA" id="ARBA00009024"/>
    </source>
</evidence>
<evidence type="ECO:0000313" key="3">
    <source>
        <dbReference type="Proteomes" id="UP000261540"/>
    </source>
</evidence>